<proteinExistence type="predicted"/>
<comment type="pathway">
    <text evidence="1">Amino-acid biosynthesis; L-tryptophan biosynthesis; L-tryptophan from chorismate: step 3/5.</text>
</comment>
<evidence type="ECO:0000256" key="1">
    <source>
        <dbReference type="ARBA" id="ARBA00004664"/>
    </source>
</evidence>
<dbReference type="OrthoDB" id="941905at2"/>
<keyword evidence="4" id="KW-0822">Tryptophan biosynthesis</keyword>
<accession>A0A1G9UAN1</accession>
<protein>
    <recommendedName>
        <fullName evidence="2">phosphoribosylanthranilate isomerase</fullName>
        <ecNumber evidence="2">5.3.1.24</ecNumber>
    </recommendedName>
</protein>
<keyword evidence="9" id="KW-1185">Reference proteome</keyword>
<name>A0A1G9UAN1_9BACT</name>
<evidence type="ECO:0000256" key="4">
    <source>
        <dbReference type="ARBA" id="ARBA00022822"/>
    </source>
</evidence>
<dbReference type="STRING" id="563176.SAMN04488090_3740"/>
<reference evidence="8 9" key="1">
    <citation type="submission" date="2016-10" db="EMBL/GenBank/DDBJ databases">
        <authorList>
            <person name="de Groot N.N."/>
        </authorList>
    </citation>
    <scope>NUCLEOTIDE SEQUENCE [LARGE SCALE GENOMIC DNA]</scope>
    <source>
        <strain evidence="8 9">DSM 21668</strain>
    </source>
</reference>
<dbReference type="InterPro" id="IPR001240">
    <property type="entry name" value="PRAI_dom"/>
</dbReference>
<keyword evidence="5" id="KW-0057">Aromatic amino acid biosynthesis</keyword>
<organism evidence="8 9">
    <name type="scientific">Siphonobacter aquaeclarae</name>
    <dbReference type="NCBI Taxonomy" id="563176"/>
    <lineage>
        <taxon>Bacteria</taxon>
        <taxon>Pseudomonadati</taxon>
        <taxon>Bacteroidota</taxon>
        <taxon>Cytophagia</taxon>
        <taxon>Cytophagales</taxon>
        <taxon>Cytophagaceae</taxon>
        <taxon>Siphonobacter</taxon>
    </lineage>
</organism>
<dbReference type="RefSeq" id="WP_093205767.1">
    <property type="nucleotide sequence ID" value="NZ_FNGS01000007.1"/>
</dbReference>
<evidence type="ECO:0000256" key="6">
    <source>
        <dbReference type="ARBA" id="ARBA00023235"/>
    </source>
</evidence>
<dbReference type="SUPFAM" id="SSF51366">
    <property type="entry name" value="Ribulose-phoshate binding barrel"/>
    <property type="match status" value="1"/>
</dbReference>
<evidence type="ECO:0000313" key="8">
    <source>
        <dbReference type="EMBL" id="SDM56774.1"/>
    </source>
</evidence>
<evidence type="ECO:0000259" key="7">
    <source>
        <dbReference type="Pfam" id="PF00697"/>
    </source>
</evidence>
<dbReference type="Pfam" id="PF00697">
    <property type="entry name" value="PRAI"/>
    <property type="match status" value="1"/>
</dbReference>
<dbReference type="Gene3D" id="3.20.20.70">
    <property type="entry name" value="Aldolase class I"/>
    <property type="match status" value="1"/>
</dbReference>
<dbReference type="EMBL" id="FNGS01000007">
    <property type="protein sequence ID" value="SDM56774.1"/>
    <property type="molecule type" value="Genomic_DNA"/>
</dbReference>
<evidence type="ECO:0000256" key="2">
    <source>
        <dbReference type="ARBA" id="ARBA00012572"/>
    </source>
</evidence>
<sequence length="194" mass="21458">MALQTLVKISDVTNLSDARYCAGMGVEWLGFSMDTLSLEKFQEIRGWLAGVSIVGETGSADFSAIRELVERYQPDVVQIMHPELLPAAKTLGLPVILRIDLADGLPASPDGADYYLIDHSDPFAHLDVPTLNYLDPFAFRYPTLIGFGLNVMNVKEVLKQIPFKGIALTGGEETRPGYKDFGEMMDMLELLEED</sequence>
<dbReference type="GO" id="GO:0000162">
    <property type="term" value="P:L-tryptophan biosynthetic process"/>
    <property type="evidence" value="ECO:0007669"/>
    <property type="project" value="UniProtKB-UniPathway"/>
</dbReference>
<evidence type="ECO:0000256" key="5">
    <source>
        <dbReference type="ARBA" id="ARBA00023141"/>
    </source>
</evidence>
<dbReference type="AlphaFoldDB" id="A0A1G9UAN1"/>
<dbReference type="Proteomes" id="UP000198901">
    <property type="component" value="Unassembled WGS sequence"/>
</dbReference>
<keyword evidence="3" id="KW-0028">Amino-acid biosynthesis</keyword>
<dbReference type="InterPro" id="IPR013785">
    <property type="entry name" value="Aldolase_TIM"/>
</dbReference>
<keyword evidence="6 8" id="KW-0413">Isomerase</keyword>
<dbReference type="InterPro" id="IPR011060">
    <property type="entry name" value="RibuloseP-bd_barrel"/>
</dbReference>
<dbReference type="EC" id="5.3.1.24" evidence="2"/>
<feature type="domain" description="N-(5'phosphoribosyl) anthranilate isomerase (PRAI)" evidence="7">
    <location>
        <begin position="37"/>
        <end position="185"/>
    </location>
</feature>
<dbReference type="UniPathway" id="UPA00035">
    <property type="reaction ID" value="UER00042"/>
</dbReference>
<gene>
    <name evidence="8" type="ORF">SAMN04488090_3740</name>
</gene>
<evidence type="ECO:0000313" key="9">
    <source>
        <dbReference type="Proteomes" id="UP000198901"/>
    </source>
</evidence>
<evidence type="ECO:0000256" key="3">
    <source>
        <dbReference type="ARBA" id="ARBA00022605"/>
    </source>
</evidence>
<dbReference type="GO" id="GO:0016853">
    <property type="term" value="F:isomerase activity"/>
    <property type="evidence" value="ECO:0007669"/>
    <property type="project" value="UniProtKB-KW"/>
</dbReference>